<dbReference type="CDD" id="cd07067">
    <property type="entry name" value="HP_PGM_like"/>
    <property type="match status" value="1"/>
</dbReference>
<dbReference type="KEGG" id="aqg:HRU87_03200"/>
<dbReference type="GO" id="GO:0004523">
    <property type="term" value="F:RNA-DNA hybrid ribonuclease activity"/>
    <property type="evidence" value="ECO:0007669"/>
    <property type="project" value="InterPro"/>
</dbReference>
<organism evidence="4 5">
    <name type="scientific">Aquiluna borgnonia</name>
    <dbReference type="NCBI Taxonomy" id="2499157"/>
    <lineage>
        <taxon>Bacteria</taxon>
        <taxon>Bacillati</taxon>
        <taxon>Actinomycetota</taxon>
        <taxon>Actinomycetes</taxon>
        <taxon>Micrococcales</taxon>
        <taxon>Microbacteriaceae</taxon>
        <taxon>Luna cluster</taxon>
        <taxon>Luna-1 subcluster</taxon>
        <taxon>Aquiluna</taxon>
    </lineage>
</organism>
<dbReference type="PANTHER" id="PTHR48100:SF1">
    <property type="entry name" value="HISTIDINE PHOSPHATASE FAMILY PROTEIN-RELATED"/>
    <property type="match status" value="1"/>
</dbReference>
<dbReference type="GO" id="GO:0003676">
    <property type="term" value="F:nucleic acid binding"/>
    <property type="evidence" value="ECO:0007669"/>
    <property type="project" value="InterPro"/>
</dbReference>
<dbReference type="InterPro" id="IPR012337">
    <property type="entry name" value="RNaseH-like_sf"/>
</dbReference>
<dbReference type="EMBL" id="CP054056">
    <property type="protein sequence ID" value="QKJ25206.1"/>
    <property type="molecule type" value="Genomic_DNA"/>
</dbReference>
<feature type="active site" description="Proton donor/acceptor" evidence="1">
    <location>
        <position position="249"/>
    </location>
</feature>
<feature type="active site" description="Tele-phosphohistidine intermediate" evidence="1">
    <location>
        <position position="167"/>
    </location>
</feature>
<evidence type="ECO:0000313" key="4">
    <source>
        <dbReference type="EMBL" id="QKJ25206.1"/>
    </source>
</evidence>
<protein>
    <submittedName>
        <fullName evidence="4">Histidine phosphatase family protein</fullName>
    </submittedName>
</protein>
<gene>
    <name evidence="4" type="ORF">HRU87_03200</name>
</gene>
<evidence type="ECO:0000259" key="3">
    <source>
        <dbReference type="PROSITE" id="PS50879"/>
    </source>
</evidence>
<feature type="domain" description="RNase H type-1" evidence="3">
    <location>
        <begin position="1"/>
        <end position="130"/>
    </location>
</feature>
<dbReference type="SUPFAM" id="SSF53254">
    <property type="entry name" value="Phosphoglycerate mutase-like"/>
    <property type="match status" value="1"/>
</dbReference>
<dbReference type="InterPro" id="IPR029033">
    <property type="entry name" value="His_PPase_superfam"/>
</dbReference>
<dbReference type="SUPFAM" id="SSF53098">
    <property type="entry name" value="Ribonuclease H-like"/>
    <property type="match status" value="1"/>
</dbReference>
<evidence type="ECO:0000256" key="1">
    <source>
        <dbReference type="PIRSR" id="PIRSR613078-1"/>
    </source>
</evidence>
<dbReference type="Gene3D" id="3.30.420.10">
    <property type="entry name" value="Ribonuclease H-like superfamily/Ribonuclease H"/>
    <property type="match status" value="1"/>
</dbReference>
<dbReference type="PROSITE" id="PS50879">
    <property type="entry name" value="RNASE_H_1"/>
    <property type="match status" value="1"/>
</dbReference>
<dbReference type="RefSeq" id="WP_173493503.1">
    <property type="nucleotide sequence ID" value="NZ_CP054056.1"/>
</dbReference>
<dbReference type="SMART" id="SM00855">
    <property type="entry name" value="PGAM"/>
    <property type="match status" value="1"/>
</dbReference>
<dbReference type="Pfam" id="PF13456">
    <property type="entry name" value="RVT_3"/>
    <property type="match status" value="1"/>
</dbReference>
<dbReference type="InterPro" id="IPR013078">
    <property type="entry name" value="His_Pase_superF_clade-1"/>
</dbReference>
<dbReference type="PANTHER" id="PTHR48100">
    <property type="entry name" value="BROAD-SPECIFICITY PHOSPHATASE YOR283W-RELATED"/>
    <property type="match status" value="1"/>
</dbReference>
<dbReference type="InterPro" id="IPR002156">
    <property type="entry name" value="RNaseH_domain"/>
</dbReference>
<dbReference type="AlphaFoldDB" id="A0A7D4PQJ7"/>
<dbReference type="Gene3D" id="3.40.50.1240">
    <property type="entry name" value="Phosphoglycerate mutase-like"/>
    <property type="match status" value="1"/>
</dbReference>
<proteinExistence type="predicted"/>
<reference evidence="4 5" key="1">
    <citation type="submission" date="2020-05" db="EMBL/GenBank/DDBJ databases">
        <title>Aquirufa sp. strain 15G-AUS-rot a new Aquirufa species.</title>
        <authorList>
            <person name="Pitt A."/>
            <person name="Hahn M.W."/>
        </authorList>
    </citation>
    <scope>NUCLEOTIDE SEQUENCE [LARGE SCALE GENOMIC DNA]</scope>
    <source>
        <strain evidence="4 5">15G-AUS-rot</strain>
    </source>
</reference>
<dbReference type="Pfam" id="PF00300">
    <property type="entry name" value="His_Phos_1"/>
    <property type="match status" value="1"/>
</dbReference>
<sequence>MRLTLFADGASRGNPGPASYGAVVVSESGQILAELGEQLGVRTNNYAEYQAVIAGLRHIQDNFPGAEVAVRMDSKLVIEQLSGRWQIKHPELRELASEAFRVIRALKVDLQWIPREENHLADAAANRALDEGDFGNSQELKLSAIQPKSIRAPRQSEEPTVLVVIRHGHTAHTEANLISGSDGSDPSLSEAGFAEAEAASVASERLLKRFGLPPITSVYHSPMLRTTQTASALANRVGVELKPDARLREIGFGEWEGRSMAEMEISQAHEISSWRGSMATKPPGGESVSDLESRVIPVMQEAIRNHAGESVAIVAHMMPSRAIARRLMGASDSMSWTMQFQPASISIFRCFGENLVEVFTLNSCEHLPAN</sequence>
<dbReference type="GO" id="GO:0016791">
    <property type="term" value="F:phosphatase activity"/>
    <property type="evidence" value="ECO:0007669"/>
    <property type="project" value="TreeGrafter"/>
</dbReference>
<evidence type="ECO:0000256" key="2">
    <source>
        <dbReference type="PIRSR" id="PIRSR613078-2"/>
    </source>
</evidence>
<dbReference type="InterPro" id="IPR050275">
    <property type="entry name" value="PGM_Phosphatase"/>
</dbReference>
<dbReference type="Proteomes" id="UP000501003">
    <property type="component" value="Chromosome"/>
</dbReference>
<accession>A0A7D4PQJ7</accession>
<keyword evidence="5" id="KW-1185">Reference proteome</keyword>
<evidence type="ECO:0000313" key="5">
    <source>
        <dbReference type="Proteomes" id="UP000501003"/>
    </source>
</evidence>
<feature type="binding site" evidence="2">
    <location>
        <position position="225"/>
    </location>
    <ligand>
        <name>substrate</name>
    </ligand>
</feature>
<dbReference type="InterPro" id="IPR036397">
    <property type="entry name" value="RNaseH_sf"/>
</dbReference>
<dbReference type="GO" id="GO:0005737">
    <property type="term" value="C:cytoplasm"/>
    <property type="evidence" value="ECO:0007669"/>
    <property type="project" value="TreeGrafter"/>
</dbReference>
<dbReference type="CDD" id="cd09279">
    <property type="entry name" value="RNase_HI_like"/>
    <property type="match status" value="1"/>
</dbReference>
<name>A0A7D4PQJ7_9MICO</name>